<keyword evidence="2" id="KW-1185">Reference proteome</keyword>
<comment type="caution">
    <text evidence="1">The sequence shown here is derived from an EMBL/GenBank/DDBJ whole genome shotgun (WGS) entry which is preliminary data.</text>
</comment>
<organism evidence="1 2">
    <name type="scientific">Trifolium medium</name>
    <dbReference type="NCBI Taxonomy" id="97028"/>
    <lineage>
        <taxon>Eukaryota</taxon>
        <taxon>Viridiplantae</taxon>
        <taxon>Streptophyta</taxon>
        <taxon>Embryophyta</taxon>
        <taxon>Tracheophyta</taxon>
        <taxon>Spermatophyta</taxon>
        <taxon>Magnoliopsida</taxon>
        <taxon>eudicotyledons</taxon>
        <taxon>Gunneridae</taxon>
        <taxon>Pentapetalae</taxon>
        <taxon>rosids</taxon>
        <taxon>fabids</taxon>
        <taxon>Fabales</taxon>
        <taxon>Fabaceae</taxon>
        <taxon>Papilionoideae</taxon>
        <taxon>50 kb inversion clade</taxon>
        <taxon>NPAAA clade</taxon>
        <taxon>Hologalegina</taxon>
        <taxon>IRL clade</taxon>
        <taxon>Trifolieae</taxon>
        <taxon>Trifolium</taxon>
    </lineage>
</organism>
<dbReference type="AlphaFoldDB" id="A0A392VQG9"/>
<accession>A0A392VQG9</accession>
<evidence type="ECO:0000313" key="2">
    <source>
        <dbReference type="Proteomes" id="UP000265520"/>
    </source>
</evidence>
<evidence type="ECO:0000313" key="1">
    <source>
        <dbReference type="EMBL" id="MCI89702.1"/>
    </source>
</evidence>
<reference evidence="1 2" key="1">
    <citation type="journal article" date="2018" name="Front. Plant Sci.">
        <title>Red Clover (Trifolium pratense) and Zigzag Clover (T. medium) - A Picture of Genomic Similarities and Differences.</title>
        <authorList>
            <person name="Dluhosova J."/>
            <person name="Istvanek J."/>
            <person name="Nedelnik J."/>
            <person name="Repkova J."/>
        </authorList>
    </citation>
    <scope>NUCLEOTIDE SEQUENCE [LARGE SCALE GENOMIC DNA]</scope>
    <source>
        <strain evidence="2">cv. 10/8</strain>
        <tissue evidence="1">Leaf</tissue>
    </source>
</reference>
<feature type="non-terminal residue" evidence="1">
    <location>
        <position position="1"/>
    </location>
</feature>
<dbReference type="Proteomes" id="UP000265520">
    <property type="component" value="Unassembled WGS sequence"/>
</dbReference>
<name>A0A392VQG9_9FABA</name>
<sequence>LRIASDSDSASASVNLHFLRDSTCILEVMELLLLEQLTWK</sequence>
<protein>
    <submittedName>
        <fullName evidence="1">Uncharacterized protein</fullName>
    </submittedName>
</protein>
<proteinExistence type="predicted"/>
<dbReference type="EMBL" id="LXQA011225652">
    <property type="protein sequence ID" value="MCI89702.1"/>
    <property type="molecule type" value="Genomic_DNA"/>
</dbReference>